<comment type="caution">
    <text evidence="4">The sequence shown here is derived from an EMBL/GenBank/DDBJ whole genome shotgun (WGS) entry which is preliminary data.</text>
</comment>
<dbReference type="InterPro" id="IPR004441">
    <property type="entry name" value="rRNA_MeTrfase_TrmH"/>
</dbReference>
<dbReference type="Gene3D" id="3.30.1330.30">
    <property type="match status" value="1"/>
</dbReference>
<evidence type="ECO:0000256" key="2">
    <source>
        <dbReference type="ARBA" id="ARBA00022679"/>
    </source>
</evidence>
<name>A0A1U7NGR1_9FIRM</name>
<dbReference type="InterPro" id="IPR001537">
    <property type="entry name" value="SpoU_MeTrfase"/>
</dbReference>
<dbReference type="PANTHER" id="PTHR46429">
    <property type="entry name" value="23S RRNA (GUANOSINE-2'-O-)-METHYLTRANSFERASE RLMB"/>
    <property type="match status" value="1"/>
</dbReference>
<protein>
    <recommendedName>
        <fullName evidence="3">tRNA/rRNA methyltransferase SpoU type domain-containing protein</fullName>
    </recommendedName>
</protein>
<keyword evidence="2" id="KW-0808">Transferase</keyword>
<proteinExistence type="predicted"/>
<dbReference type="GO" id="GO:0006396">
    <property type="term" value="P:RNA processing"/>
    <property type="evidence" value="ECO:0007669"/>
    <property type="project" value="InterPro"/>
</dbReference>
<dbReference type="InterPro" id="IPR029028">
    <property type="entry name" value="Alpha/beta_knot_MTases"/>
</dbReference>
<dbReference type="Gene3D" id="3.40.1280.10">
    <property type="match status" value="1"/>
</dbReference>
<dbReference type="Pfam" id="PF00588">
    <property type="entry name" value="SpoU_methylase"/>
    <property type="match status" value="1"/>
</dbReference>
<dbReference type="PANTHER" id="PTHR46429:SF1">
    <property type="entry name" value="23S RRNA (GUANOSINE-2'-O-)-METHYLTRANSFERASE RLMB"/>
    <property type="match status" value="1"/>
</dbReference>
<dbReference type="GO" id="GO:0008173">
    <property type="term" value="F:RNA methyltransferase activity"/>
    <property type="evidence" value="ECO:0007669"/>
    <property type="project" value="InterPro"/>
</dbReference>
<sequence>MDEKKASLSIRKPNKEDFSDSDTVIYTGGISCKAVLENRPQDCRILYVNQDKRSKDFAYIISLAKRNHVQVTLLGARVIQEQFPNCGGIALIALPRKLKKLNLQSKAYGLIIYLSGLEDPYNLGSSIRSLYAAGCSQVILNERDWSWSNPVILKASAGAWEKMNLSIIANEDELIEFKKLSQIPMFCASRKDPVSLFDYSFEPTVLGIIGGALRGISPKLENACDHRICIPYGNDFRNALDTPSAAAVFAFSWLRDNPDFVKLN</sequence>
<dbReference type="RefSeq" id="WP_075818887.1">
    <property type="nucleotide sequence ID" value="NZ_CAPNHH010000005.1"/>
</dbReference>
<dbReference type="GO" id="GO:0032259">
    <property type="term" value="P:methylation"/>
    <property type="evidence" value="ECO:0007669"/>
    <property type="project" value="UniProtKB-KW"/>
</dbReference>
<dbReference type="AlphaFoldDB" id="A0A1U7NGR1"/>
<feature type="domain" description="tRNA/rRNA methyltransferase SpoU type" evidence="3">
    <location>
        <begin position="110"/>
        <end position="247"/>
    </location>
</feature>
<accession>A0A1U7NGR1</accession>
<dbReference type="EMBL" id="MPJW01000105">
    <property type="protein sequence ID" value="OLU40518.1"/>
    <property type="molecule type" value="Genomic_DNA"/>
</dbReference>
<reference evidence="4 5" key="1">
    <citation type="submission" date="2016-11" db="EMBL/GenBank/DDBJ databases">
        <title>Description of two novel members of the family Erysipelotrichaceae: Ileibacterium lipovorans gen. nov., sp. nov. and Dubosiella newyorkensis, gen. nov., sp. nov.</title>
        <authorList>
            <person name="Cox L.M."/>
            <person name="Sohn J."/>
            <person name="Tyrrell K.L."/>
            <person name="Citron D.M."/>
            <person name="Lawson P.A."/>
            <person name="Patel N.B."/>
            <person name="Iizumi T."/>
            <person name="Perez-Perez G.I."/>
            <person name="Goldstein E.J."/>
            <person name="Blaser M.J."/>
        </authorList>
    </citation>
    <scope>NUCLEOTIDE SEQUENCE [LARGE SCALE GENOMIC DNA]</scope>
    <source>
        <strain evidence="4 5">NYU-BL-A3</strain>
    </source>
</reference>
<dbReference type="GO" id="GO:0005829">
    <property type="term" value="C:cytosol"/>
    <property type="evidence" value="ECO:0007669"/>
    <property type="project" value="TreeGrafter"/>
</dbReference>
<evidence type="ECO:0000259" key="3">
    <source>
        <dbReference type="Pfam" id="PF00588"/>
    </source>
</evidence>
<dbReference type="OrthoDB" id="1768434at2"/>
<dbReference type="GO" id="GO:0003723">
    <property type="term" value="F:RNA binding"/>
    <property type="evidence" value="ECO:0007669"/>
    <property type="project" value="InterPro"/>
</dbReference>
<organism evidence="4 5">
    <name type="scientific">Ileibacterium valens</name>
    <dbReference type="NCBI Taxonomy" id="1862668"/>
    <lineage>
        <taxon>Bacteria</taxon>
        <taxon>Bacillati</taxon>
        <taxon>Bacillota</taxon>
        <taxon>Erysipelotrichia</taxon>
        <taxon>Erysipelotrichales</taxon>
        <taxon>Erysipelotrichaceae</taxon>
        <taxon>Ileibacterium</taxon>
    </lineage>
</organism>
<evidence type="ECO:0000313" key="4">
    <source>
        <dbReference type="EMBL" id="OLU40518.1"/>
    </source>
</evidence>
<gene>
    <name evidence="4" type="ORF">BO222_04810</name>
</gene>
<keyword evidence="5" id="KW-1185">Reference proteome</keyword>
<dbReference type="SUPFAM" id="SSF75217">
    <property type="entry name" value="alpha/beta knot"/>
    <property type="match status" value="1"/>
</dbReference>
<evidence type="ECO:0000313" key="5">
    <source>
        <dbReference type="Proteomes" id="UP000186341"/>
    </source>
</evidence>
<keyword evidence="1" id="KW-0489">Methyltransferase</keyword>
<dbReference type="Proteomes" id="UP000186341">
    <property type="component" value="Unassembled WGS sequence"/>
</dbReference>
<dbReference type="InterPro" id="IPR029026">
    <property type="entry name" value="tRNA_m1G_MTases_N"/>
</dbReference>
<dbReference type="InterPro" id="IPR029064">
    <property type="entry name" value="Ribosomal_eL30-like_sf"/>
</dbReference>
<dbReference type="GeneID" id="82202536"/>
<evidence type="ECO:0000256" key="1">
    <source>
        <dbReference type="ARBA" id="ARBA00022603"/>
    </source>
</evidence>